<dbReference type="InterPro" id="IPR050446">
    <property type="entry name" value="FAD-oxidoreductase/Apoptosis"/>
</dbReference>
<name>A0ABP6QJ95_9ACTN</name>
<keyword evidence="4" id="KW-0560">Oxidoreductase</keyword>
<dbReference type="InterPro" id="IPR036188">
    <property type="entry name" value="FAD/NAD-bd_sf"/>
</dbReference>
<comment type="cofactor">
    <cofactor evidence="1">
        <name>FAD</name>
        <dbReference type="ChEBI" id="CHEBI:57692"/>
    </cofactor>
</comment>
<feature type="domain" description="FAD/NAD(P)-binding" evidence="5">
    <location>
        <begin position="10"/>
        <end position="294"/>
    </location>
</feature>
<reference evidence="8" key="1">
    <citation type="journal article" date="2019" name="Int. J. Syst. Evol. Microbiol.">
        <title>The Global Catalogue of Microorganisms (GCM) 10K type strain sequencing project: providing services to taxonomists for standard genome sequencing and annotation.</title>
        <authorList>
            <consortium name="The Broad Institute Genomics Platform"/>
            <consortium name="The Broad Institute Genome Sequencing Center for Infectious Disease"/>
            <person name="Wu L."/>
            <person name="Ma J."/>
        </authorList>
    </citation>
    <scope>NUCLEOTIDE SEQUENCE [LARGE SCALE GENOMIC DNA]</scope>
    <source>
        <strain evidence="8">JCM 9377</strain>
    </source>
</reference>
<dbReference type="PRINTS" id="PR00411">
    <property type="entry name" value="PNDRDTASEI"/>
</dbReference>
<dbReference type="InterPro" id="IPR016156">
    <property type="entry name" value="FAD/NAD-linked_Rdtase_dimer_sf"/>
</dbReference>
<dbReference type="Proteomes" id="UP001501237">
    <property type="component" value="Unassembled WGS sequence"/>
</dbReference>
<dbReference type="SUPFAM" id="SSF51905">
    <property type="entry name" value="FAD/NAD(P)-binding domain"/>
    <property type="match status" value="2"/>
</dbReference>
<sequence length="388" mass="40049">MPATDRTPGSVTVVGAGLAGLRTVERLRERGFTGGIELFGGEEHPPYDRPPLSKQVLRGEADEVWLRPADGYPALRAGLRLGLPVLGLDADRRLIRTGEGTHPYEALVIATGAEPRRIPGLGGRVLRTLDDARSLRAELRPGAVLGIVGAGLIGCEVAAGARALGVEVHLVDAAPGPLARVVGERVGGLLADLHRGHGVELHMGTTAIRTAAGLSLSDGTGLAVDTVLEAVGSVPATGWLRGGGLDLGDGVRCDAAGRALSATGGIAAGVYAVGDVACWDGVRHEHWTSAGEQADRVAAAILGQEPPPAGPPFWWSDQYDLKLQGLGTLGPDLHLVAWGPKAKTIALYARDGRLTGAVGFSAPAAVVRLRADVAGGRPIGDVLERFTR</sequence>
<protein>
    <submittedName>
        <fullName evidence="7">FAD-dependent oxidoreductase</fullName>
    </submittedName>
</protein>
<dbReference type="Gene3D" id="3.30.390.30">
    <property type="match status" value="1"/>
</dbReference>
<evidence type="ECO:0000259" key="6">
    <source>
        <dbReference type="Pfam" id="PF14759"/>
    </source>
</evidence>
<evidence type="ECO:0000313" key="7">
    <source>
        <dbReference type="EMBL" id="GAA3226701.1"/>
    </source>
</evidence>
<keyword evidence="2" id="KW-0285">Flavoprotein</keyword>
<dbReference type="InterPro" id="IPR028202">
    <property type="entry name" value="Reductase_C"/>
</dbReference>
<dbReference type="Pfam" id="PF14759">
    <property type="entry name" value="Reductase_C"/>
    <property type="match status" value="1"/>
</dbReference>
<dbReference type="PRINTS" id="PR00368">
    <property type="entry name" value="FADPNR"/>
</dbReference>
<dbReference type="RefSeq" id="WP_344833844.1">
    <property type="nucleotide sequence ID" value="NZ_BAAAUV010000016.1"/>
</dbReference>
<evidence type="ECO:0000259" key="5">
    <source>
        <dbReference type="Pfam" id="PF07992"/>
    </source>
</evidence>
<evidence type="ECO:0000313" key="8">
    <source>
        <dbReference type="Proteomes" id="UP001501237"/>
    </source>
</evidence>
<evidence type="ECO:0000256" key="2">
    <source>
        <dbReference type="ARBA" id="ARBA00022630"/>
    </source>
</evidence>
<dbReference type="EMBL" id="BAAAUV010000016">
    <property type="protein sequence ID" value="GAA3226701.1"/>
    <property type="molecule type" value="Genomic_DNA"/>
</dbReference>
<organism evidence="7 8">
    <name type="scientific">Actinocorallia longicatena</name>
    <dbReference type="NCBI Taxonomy" id="111803"/>
    <lineage>
        <taxon>Bacteria</taxon>
        <taxon>Bacillati</taxon>
        <taxon>Actinomycetota</taxon>
        <taxon>Actinomycetes</taxon>
        <taxon>Streptosporangiales</taxon>
        <taxon>Thermomonosporaceae</taxon>
        <taxon>Actinocorallia</taxon>
    </lineage>
</organism>
<keyword evidence="3" id="KW-0274">FAD</keyword>
<dbReference type="Gene3D" id="3.50.50.60">
    <property type="entry name" value="FAD/NAD(P)-binding domain"/>
    <property type="match status" value="2"/>
</dbReference>
<evidence type="ECO:0000256" key="1">
    <source>
        <dbReference type="ARBA" id="ARBA00001974"/>
    </source>
</evidence>
<dbReference type="SUPFAM" id="SSF55424">
    <property type="entry name" value="FAD/NAD-linked reductases, dimerisation (C-terminal) domain"/>
    <property type="match status" value="1"/>
</dbReference>
<comment type="caution">
    <text evidence="7">The sequence shown here is derived from an EMBL/GenBank/DDBJ whole genome shotgun (WGS) entry which is preliminary data.</text>
</comment>
<dbReference type="PANTHER" id="PTHR43557">
    <property type="entry name" value="APOPTOSIS-INDUCING FACTOR 1"/>
    <property type="match status" value="1"/>
</dbReference>
<proteinExistence type="predicted"/>
<dbReference type="InterPro" id="IPR023753">
    <property type="entry name" value="FAD/NAD-binding_dom"/>
</dbReference>
<accession>A0ABP6QJ95</accession>
<keyword evidence="8" id="KW-1185">Reference proteome</keyword>
<dbReference type="Pfam" id="PF07992">
    <property type="entry name" value="Pyr_redox_2"/>
    <property type="match status" value="1"/>
</dbReference>
<evidence type="ECO:0000256" key="4">
    <source>
        <dbReference type="ARBA" id="ARBA00023002"/>
    </source>
</evidence>
<dbReference type="PANTHER" id="PTHR43557:SF2">
    <property type="entry name" value="RIESKE DOMAIN-CONTAINING PROTEIN-RELATED"/>
    <property type="match status" value="1"/>
</dbReference>
<evidence type="ECO:0000256" key="3">
    <source>
        <dbReference type="ARBA" id="ARBA00022827"/>
    </source>
</evidence>
<feature type="domain" description="Reductase C-terminal" evidence="6">
    <location>
        <begin position="314"/>
        <end position="376"/>
    </location>
</feature>
<gene>
    <name evidence="7" type="ORF">GCM10010468_55140</name>
</gene>